<dbReference type="Gene3D" id="3.20.20.80">
    <property type="entry name" value="Glycosidases"/>
    <property type="match status" value="1"/>
</dbReference>
<dbReference type="EMBL" id="CP134185">
    <property type="protein sequence ID" value="WPA97882.1"/>
    <property type="molecule type" value="Genomic_DNA"/>
</dbReference>
<gene>
    <name evidence="14" type="ORF">CB0940_05345</name>
    <name evidence="15" type="ORF">RHO25_002493</name>
</gene>
<evidence type="ECO:0000256" key="9">
    <source>
        <dbReference type="ARBA" id="ARBA00023295"/>
    </source>
</evidence>
<feature type="chain" id="PRO_5013801299" description="chitinase" evidence="12">
    <location>
        <begin position="26"/>
        <end position="461"/>
    </location>
</feature>
<reference evidence="14 16" key="1">
    <citation type="submission" date="2015-10" db="EMBL/GenBank/DDBJ databases">
        <title>The cercosporin biosynthetic gene cluster was horizontally transferred to several fungal lineages and shown to be expanded in Cercospora beticola based on microsynteny with recipient genomes.</title>
        <authorList>
            <person name="De Jonge R."/>
            <person name="Ebert M.K."/>
            <person name="Suttle J.C."/>
            <person name="Jurick Ii W.M."/>
            <person name="Secor G.A."/>
            <person name="Thomma B.P."/>
            <person name="Van De Peer Y."/>
            <person name="Bolton M.D."/>
        </authorList>
    </citation>
    <scope>NUCLEOTIDE SEQUENCE [LARGE SCALE GENOMIC DNA]</scope>
    <source>
        <strain evidence="14 16">09-40</strain>
    </source>
</reference>
<dbReference type="PANTHER" id="PTHR11177:SF317">
    <property type="entry name" value="CHITINASE 12-RELATED"/>
    <property type="match status" value="1"/>
</dbReference>
<evidence type="ECO:0000313" key="16">
    <source>
        <dbReference type="Proteomes" id="UP000230605"/>
    </source>
</evidence>
<dbReference type="InterPro" id="IPR017853">
    <property type="entry name" value="GH"/>
</dbReference>
<evidence type="ECO:0000256" key="3">
    <source>
        <dbReference type="ARBA" id="ARBA00008682"/>
    </source>
</evidence>
<keyword evidence="7" id="KW-0146">Chitin degradation</keyword>
<organism evidence="14 16">
    <name type="scientific">Cercospora beticola</name>
    <name type="common">Sugarbeet leaf spot fungus</name>
    <dbReference type="NCBI Taxonomy" id="122368"/>
    <lineage>
        <taxon>Eukaryota</taxon>
        <taxon>Fungi</taxon>
        <taxon>Dikarya</taxon>
        <taxon>Ascomycota</taxon>
        <taxon>Pezizomycotina</taxon>
        <taxon>Dothideomycetes</taxon>
        <taxon>Dothideomycetidae</taxon>
        <taxon>Mycosphaerellales</taxon>
        <taxon>Mycosphaerellaceae</taxon>
        <taxon>Cercospora</taxon>
    </lineage>
</organism>
<evidence type="ECO:0000259" key="13">
    <source>
        <dbReference type="PROSITE" id="PS51910"/>
    </source>
</evidence>
<dbReference type="GO" id="GO:0000272">
    <property type="term" value="P:polysaccharide catabolic process"/>
    <property type="evidence" value="ECO:0007669"/>
    <property type="project" value="UniProtKB-KW"/>
</dbReference>
<evidence type="ECO:0000256" key="2">
    <source>
        <dbReference type="ARBA" id="ARBA00004613"/>
    </source>
</evidence>
<comment type="catalytic activity">
    <reaction evidence="1">
        <text>Random endo-hydrolysis of N-acetyl-beta-D-glucosaminide (1-&gt;4)-beta-linkages in chitin and chitodextrins.</text>
        <dbReference type="EC" id="3.2.1.14"/>
    </reaction>
</comment>
<evidence type="ECO:0000313" key="17">
    <source>
        <dbReference type="Proteomes" id="UP001302367"/>
    </source>
</evidence>
<dbReference type="GO" id="GO:0008061">
    <property type="term" value="F:chitin binding"/>
    <property type="evidence" value="ECO:0007669"/>
    <property type="project" value="InterPro"/>
</dbReference>
<dbReference type="FunFam" id="3.20.20.80:FF:000075">
    <property type="entry name" value="Sporulation-specific chitinase"/>
    <property type="match status" value="1"/>
</dbReference>
<evidence type="ECO:0000256" key="6">
    <source>
        <dbReference type="ARBA" id="ARBA00022801"/>
    </source>
</evidence>
<evidence type="ECO:0000256" key="8">
    <source>
        <dbReference type="ARBA" id="ARBA00023277"/>
    </source>
</evidence>
<dbReference type="SUPFAM" id="SSF51445">
    <property type="entry name" value="(Trans)glycosidases"/>
    <property type="match status" value="1"/>
</dbReference>
<dbReference type="InterPro" id="IPR001579">
    <property type="entry name" value="Glyco_hydro_18_chit_AS"/>
</dbReference>
<dbReference type="GO" id="GO:0005576">
    <property type="term" value="C:extracellular region"/>
    <property type="evidence" value="ECO:0007669"/>
    <property type="project" value="UniProtKB-SubCell"/>
</dbReference>
<dbReference type="Gene3D" id="3.10.50.10">
    <property type="match status" value="1"/>
</dbReference>
<dbReference type="InterPro" id="IPR011583">
    <property type="entry name" value="Chitinase_II/V-like_cat"/>
</dbReference>
<dbReference type="EMBL" id="LKMD01000102">
    <property type="protein sequence ID" value="PIA97236.1"/>
    <property type="molecule type" value="Genomic_DNA"/>
</dbReference>
<dbReference type="CDD" id="cd06548">
    <property type="entry name" value="GH18_chitinase"/>
    <property type="match status" value="1"/>
</dbReference>
<dbReference type="PROSITE" id="PS01095">
    <property type="entry name" value="GH18_1"/>
    <property type="match status" value="1"/>
</dbReference>
<keyword evidence="5" id="KW-0964">Secreted</keyword>
<feature type="signal peptide" evidence="12">
    <location>
        <begin position="1"/>
        <end position="25"/>
    </location>
</feature>
<keyword evidence="17" id="KW-1185">Reference proteome</keyword>
<dbReference type="Proteomes" id="UP001302367">
    <property type="component" value="Chromosome 2"/>
</dbReference>
<dbReference type="AlphaFoldDB" id="A0A2G5HXH0"/>
<dbReference type="Proteomes" id="UP000230605">
    <property type="component" value="Chromosome 2"/>
</dbReference>
<protein>
    <recommendedName>
        <fullName evidence="4">chitinase</fullName>
        <ecNumber evidence="4">3.2.1.14</ecNumber>
    </recommendedName>
</protein>
<evidence type="ECO:0000313" key="15">
    <source>
        <dbReference type="EMBL" id="WPA97882.1"/>
    </source>
</evidence>
<keyword evidence="8" id="KW-0119">Carbohydrate metabolism</keyword>
<dbReference type="PANTHER" id="PTHR11177">
    <property type="entry name" value="CHITINASE"/>
    <property type="match status" value="1"/>
</dbReference>
<keyword evidence="10" id="KW-0624">Polysaccharide degradation</keyword>
<evidence type="ECO:0000256" key="12">
    <source>
        <dbReference type="SAM" id="SignalP"/>
    </source>
</evidence>
<dbReference type="EC" id="3.2.1.14" evidence="4"/>
<evidence type="ECO:0000256" key="1">
    <source>
        <dbReference type="ARBA" id="ARBA00000822"/>
    </source>
</evidence>
<evidence type="ECO:0000256" key="7">
    <source>
        <dbReference type="ARBA" id="ARBA00023024"/>
    </source>
</evidence>
<dbReference type="GO" id="GO:0006032">
    <property type="term" value="P:chitin catabolic process"/>
    <property type="evidence" value="ECO:0007669"/>
    <property type="project" value="UniProtKB-KW"/>
</dbReference>
<name>A0A2G5HXH0_CERBT</name>
<reference evidence="15 17" key="2">
    <citation type="submission" date="2023-09" db="EMBL/GenBank/DDBJ databases">
        <title>Complete-Gapless Cercospora beticola genome.</title>
        <authorList>
            <person name="Wyatt N.A."/>
            <person name="Spanner R.E."/>
            <person name="Bolton M.D."/>
        </authorList>
    </citation>
    <scope>NUCLEOTIDE SEQUENCE [LARGE SCALE GENOMIC DNA]</scope>
    <source>
        <strain evidence="15">Cb09-40</strain>
    </source>
</reference>
<sequence>MFWLSPQSLSVLIPALVLSSTCVEAAGPLKGHPIKHSHLHAAVDLPKRSGNEQAAAAHGVQQGFKTVGYYASWSIYARNWPPQNIQSEQLTHLLYAFANIDNKTGEATLGDPFADVQKKFDTDDAKDNSTSNLYGNLKQLYLLKKKNRNLKTLLSIGGWNIRSYFAPALANEQGRKNFARTSVQLLKDLGFDGLDIDWEYPNNTKQAQDLVDTCKEFRKELDNYSRNLTGNPHFLLTMAVPAGPDHYPYFDMAAMEPYVDFINLMAYDYAGSFSDYSGHQANLYKSLDIPRSTNFSTEAAMDYYLNETGWKPEKLTFGMPLYGRSFANTTGPGKNFTKATDGSWEAGVWDYKALAGNSSFGEVYTDDRIVASWAYDERDCYMVSFDTPEIAKRKAEYIKSLCLGGAMWWELSGDTPINGTSSLIGAVDGVFEGYGGLQQERNVLEYPMSKYKNLREGMRGE</sequence>
<evidence type="ECO:0000256" key="4">
    <source>
        <dbReference type="ARBA" id="ARBA00012729"/>
    </source>
</evidence>
<proteinExistence type="inferred from homology"/>
<keyword evidence="9 11" id="KW-0326">Glycosidase</keyword>
<evidence type="ECO:0000256" key="5">
    <source>
        <dbReference type="ARBA" id="ARBA00022525"/>
    </source>
</evidence>
<keyword evidence="12" id="KW-0732">Signal</keyword>
<dbReference type="OrthoDB" id="76388at2759"/>
<dbReference type="SMART" id="SM00636">
    <property type="entry name" value="Glyco_18"/>
    <property type="match status" value="1"/>
</dbReference>
<evidence type="ECO:0000313" key="14">
    <source>
        <dbReference type="EMBL" id="PIA97236.1"/>
    </source>
</evidence>
<evidence type="ECO:0000256" key="10">
    <source>
        <dbReference type="ARBA" id="ARBA00023326"/>
    </source>
</evidence>
<dbReference type="Pfam" id="PF00704">
    <property type="entry name" value="Glyco_hydro_18"/>
    <property type="match status" value="1"/>
</dbReference>
<feature type="domain" description="GH18" evidence="13">
    <location>
        <begin position="64"/>
        <end position="434"/>
    </location>
</feature>
<dbReference type="SUPFAM" id="SSF54556">
    <property type="entry name" value="Chitinase insertion domain"/>
    <property type="match status" value="1"/>
</dbReference>
<dbReference type="InterPro" id="IPR050314">
    <property type="entry name" value="Glycosyl_Hydrlase_18"/>
</dbReference>
<comment type="similarity">
    <text evidence="3">Belongs to the glycosyl hydrolase 18 family. Chitinase class V subfamily.</text>
</comment>
<dbReference type="PROSITE" id="PS51910">
    <property type="entry name" value="GH18_2"/>
    <property type="match status" value="1"/>
</dbReference>
<comment type="subcellular location">
    <subcellularLocation>
        <location evidence="2">Secreted</location>
    </subcellularLocation>
</comment>
<evidence type="ECO:0000256" key="11">
    <source>
        <dbReference type="RuleBase" id="RU000489"/>
    </source>
</evidence>
<keyword evidence="6 11" id="KW-0378">Hydrolase</keyword>
<dbReference type="GO" id="GO:0008843">
    <property type="term" value="F:endochitinase activity"/>
    <property type="evidence" value="ECO:0007669"/>
    <property type="project" value="UniProtKB-EC"/>
</dbReference>
<dbReference type="InterPro" id="IPR001223">
    <property type="entry name" value="Glyco_hydro18_cat"/>
</dbReference>
<accession>A0A2G5HXH0</accession>
<dbReference type="InterPro" id="IPR029070">
    <property type="entry name" value="Chitinase_insertion_sf"/>
</dbReference>